<feature type="domain" description="UspA" evidence="2">
    <location>
        <begin position="10"/>
        <end position="146"/>
    </location>
</feature>
<dbReference type="PRINTS" id="PR01438">
    <property type="entry name" value="UNVRSLSTRESS"/>
</dbReference>
<dbReference type="EMBL" id="RZHH01000003">
    <property type="protein sequence ID" value="RYJ08744.1"/>
    <property type="molecule type" value="Genomic_DNA"/>
</dbReference>
<dbReference type="InterPro" id="IPR014729">
    <property type="entry name" value="Rossmann-like_a/b/a_fold"/>
</dbReference>
<organism evidence="3 4">
    <name type="scientific">Halogeometricum borinquense</name>
    <dbReference type="NCBI Taxonomy" id="60847"/>
    <lineage>
        <taxon>Archaea</taxon>
        <taxon>Methanobacteriati</taxon>
        <taxon>Methanobacteriota</taxon>
        <taxon>Stenosarchaea group</taxon>
        <taxon>Halobacteria</taxon>
        <taxon>Halobacteriales</taxon>
        <taxon>Haloferacaceae</taxon>
        <taxon>Halogeometricum</taxon>
    </lineage>
</organism>
<evidence type="ECO:0000259" key="2">
    <source>
        <dbReference type="Pfam" id="PF00582"/>
    </source>
</evidence>
<dbReference type="PANTHER" id="PTHR46268:SF6">
    <property type="entry name" value="UNIVERSAL STRESS PROTEIN UP12"/>
    <property type="match status" value="1"/>
</dbReference>
<comment type="caution">
    <text evidence="3">The sequence shown here is derived from an EMBL/GenBank/DDBJ whole genome shotgun (WGS) entry which is preliminary data.</text>
</comment>
<dbReference type="PANTHER" id="PTHR46268">
    <property type="entry name" value="STRESS RESPONSE PROTEIN NHAX"/>
    <property type="match status" value="1"/>
</dbReference>
<evidence type="ECO:0000256" key="1">
    <source>
        <dbReference type="ARBA" id="ARBA00008791"/>
    </source>
</evidence>
<name>A0A482SYM7_9EURY</name>
<protein>
    <submittedName>
        <fullName evidence="3">Universal stress protein</fullName>
    </submittedName>
</protein>
<dbReference type="AlphaFoldDB" id="A0A482SYM7"/>
<comment type="similarity">
    <text evidence="1">Belongs to the universal stress protein A family.</text>
</comment>
<dbReference type="Proteomes" id="UP000294028">
    <property type="component" value="Unassembled WGS sequence"/>
</dbReference>
<sequence>MTHIKLWYVYTNILVPTDGSDLAERGLEHGMELAREHGAHLHILFVVDESVYGSTPALSSYEAFLDKMADDAEDLAEDFIEEATEQGIDSTMSVLRGVPHEEILNYTQENNIDAIVMGKRGAAGVGYPHIGSVTDRVIREAEVPVIPV</sequence>
<reference evidence="3 4" key="1">
    <citation type="submission" date="2018-12" db="EMBL/GenBank/DDBJ databases">
        <title>Genome analysis provides insights into bioremediation potentialities of Halogeometricum borinquense strain N11.</title>
        <authorList>
            <person name="Najjari A."/>
            <person name="Youssef N."/>
            <person name="Fhoula I."/>
            <person name="Ben Dhia O."/>
            <person name="Mahjoubi M."/>
            <person name="Ouzari H.I."/>
            <person name="Cherif A."/>
        </authorList>
    </citation>
    <scope>NUCLEOTIDE SEQUENCE [LARGE SCALE GENOMIC DNA]</scope>
    <source>
        <strain evidence="3 4">N11</strain>
    </source>
</reference>
<dbReference type="InterPro" id="IPR006015">
    <property type="entry name" value="Universal_stress_UspA"/>
</dbReference>
<dbReference type="SUPFAM" id="SSF52402">
    <property type="entry name" value="Adenine nucleotide alpha hydrolases-like"/>
    <property type="match status" value="1"/>
</dbReference>
<dbReference type="CDD" id="cd00293">
    <property type="entry name" value="USP-like"/>
    <property type="match status" value="1"/>
</dbReference>
<gene>
    <name evidence="3" type="ORF">ELS19_18520</name>
</gene>
<evidence type="ECO:0000313" key="3">
    <source>
        <dbReference type="EMBL" id="RYJ08744.1"/>
    </source>
</evidence>
<dbReference type="InterPro" id="IPR006016">
    <property type="entry name" value="UspA"/>
</dbReference>
<accession>A0A482SYM7</accession>
<proteinExistence type="inferred from homology"/>
<dbReference type="Gene3D" id="3.40.50.620">
    <property type="entry name" value="HUPs"/>
    <property type="match status" value="1"/>
</dbReference>
<evidence type="ECO:0000313" key="4">
    <source>
        <dbReference type="Proteomes" id="UP000294028"/>
    </source>
</evidence>
<dbReference type="Pfam" id="PF00582">
    <property type="entry name" value="Usp"/>
    <property type="match status" value="1"/>
</dbReference>